<dbReference type="EMBL" id="JAAOAN010001008">
    <property type="protein sequence ID" value="KAF5697524.1"/>
    <property type="molecule type" value="Genomic_DNA"/>
</dbReference>
<feature type="compositionally biased region" description="Basic and acidic residues" evidence="1">
    <location>
        <begin position="130"/>
        <end position="139"/>
    </location>
</feature>
<feature type="compositionally biased region" description="Basic residues" evidence="1">
    <location>
        <begin position="119"/>
        <end position="129"/>
    </location>
</feature>
<reference evidence="2 3" key="1">
    <citation type="submission" date="2020-05" db="EMBL/GenBank/DDBJ databases">
        <title>Identification and distribution of gene clusters putatively required for synthesis of sphingolipid metabolism inhibitors in phylogenetically diverse species of the filamentous fungus Fusarium.</title>
        <authorList>
            <person name="Kim H.-S."/>
            <person name="Busman M."/>
            <person name="Brown D.W."/>
            <person name="Divon H."/>
            <person name="Uhlig S."/>
            <person name="Proctor R.H."/>
        </authorList>
    </citation>
    <scope>NUCLEOTIDE SEQUENCE [LARGE SCALE GENOMIC DNA]</scope>
    <source>
        <strain evidence="2 3">NRRL 66235</strain>
    </source>
</reference>
<proteinExistence type="predicted"/>
<feature type="region of interest" description="Disordered" evidence="1">
    <location>
        <begin position="89"/>
        <end position="139"/>
    </location>
</feature>
<evidence type="ECO:0000256" key="1">
    <source>
        <dbReference type="SAM" id="MobiDB-lite"/>
    </source>
</evidence>
<keyword evidence="3" id="KW-1185">Reference proteome</keyword>
<organism evidence="2 3">
    <name type="scientific">Fusarium mundagurra</name>
    <dbReference type="NCBI Taxonomy" id="1567541"/>
    <lineage>
        <taxon>Eukaryota</taxon>
        <taxon>Fungi</taxon>
        <taxon>Dikarya</taxon>
        <taxon>Ascomycota</taxon>
        <taxon>Pezizomycotina</taxon>
        <taxon>Sordariomycetes</taxon>
        <taxon>Hypocreomycetidae</taxon>
        <taxon>Hypocreales</taxon>
        <taxon>Nectriaceae</taxon>
        <taxon>Fusarium</taxon>
        <taxon>Fusarium fujikuroi species complex</taxon>
    </lineage>
</organism>
<evidence type="ECO:0000313" key="3">
    <source>
        <dbReference type="Proteomes" id="UP000544331"/>
    </source>
</evidence>
<accession>A0A8H5XPF5</accession>
<sequence>MLAQLQVLHCGLDCRKAFKEVFIHASSVECDNYMAPMRLSEALSMDTHTTQPAITGLNISAGLHGNRGFHQKVDGDDVLKKLDERINESRGERDFGLSQQGGLASSFRPRLVSDTGTGRRSRSPQRQRQAKYEVSDYIQ</sequence>
<dbReference type="Proteomes" id="UP000544331">
    <property type="component" value="Unassembled WGS sequence"/>
</dbReference>
<dbReference type="AlphaFoldDB" id="A0A8H5XPF5"/>
<evidence type="ECO:0000313" key="2">
    <source>
        <dbReference type="EMBL" id="KAF5697524.1"/>
    </source>
</evidence>
<gene>
    <name evidence="2" type="ORF">FMUND_15381</name>
</gene>
<protein>
    <submittedName>
        <fullName evidence="2">Uncharacterized protein</fullName>
    </submittedName>
</protein>
<name>A0A8H5XPF5_9HYPO</name>
<comment type="caution">
    <text evidence="2">The sequence shown here is derived from an EMBL/GenBank/DDBJ whole genome shotgun (WGS) entry which is preliminary data.</text>
</comment>